<evidence type="ECO:0000256" key="1">
    <source>
        <dbReference type="SAM" id="MobiDB-lite"/>
    </source>
</evidence>
<dbReference type="Proteomes" id="UP000001861">
    <property type="component" value="Unassembled WGS sequence"/>
</dbReference>
<name>A8NIL5_COPC7</name>
<proteinExistence type="predicted"/>
<evidence type="ECO:0000313" key="3">
    <source>
        <dbReference type="Proteomes" id="UP000001861"/>
    </source>
</evidence>
<comment type="caution">
    <text evidence="2">The sequence shown here is derived from an EMBL/GenBank/DDBJ whole genome shotgun (WGS) entry which is preliminary data.</text>
</comment>
<feature type="compositionally biased region" description="Basic and acidic residues" evidence="1">
    <location>
        <begin position="117"/>
        <end position="164"/>
    </location>
</feature>
<accession>A8NIL5</accession>
<feature type="region of interest" description="Disordered" evidence="1">
    <location>
        <begin position="1"/>
        <end position="99"/>
    </location>
</feature>
<organism evidence="2 3">
    <name type="scientific">Coprinopsis cinerea (strain Okayama-7 / 130 / ATCC MYA-4618 / FGSC 9003)</name>
    <name type="common">Inky cap fungus</name>
    <name type="synonym">Hormographiella aspergillata</name>
    <dbReference type="NCBI Taxonomy" id="240176"/>
    <lineage>
        <taxon>Eukaryota</taxon>
        <taxon>Fungi</taxon>
        <taxon>Dikarya</taxon>
        <taxon>Basidiomycota</taxon>
        <taxon>Agaricomycotina</taxon>
        <taxon>Agaricomycetes</taxon>
        <taxon>Agaricomycetidae</taxon>
        <taxon>Agaricales</taxon>
        <taxon>Agaricineae</taxon>
        <taxon>Psathyrellaceae</taxon>
        <taxon>Coprinopsis</taxon>
    </lineage>
</organism>
<reference evidence="2 3" key="1">
    <citation type="journal article" date="2010" name="Proc. Natl. Acad. Sci. U.S.A.">
        <title>Insights into evolution of multicellular fungi from the assembled chromosomes of the mushroom Coprinopsis cinerea (Coprinus cinereus).</title>
        <authorList>
            <person name="Stajich J.E."/>
            <person name="Wilke S.K."/>
            <person name="Ahren D."/>
            <person name="Au C.H."/>
            <person name="Birren B.W."/>
            <person name="Borodovsky M."/>
            <person name="Burns C."/>
            <person name="Canback B."/>
            <person name="Casselton L.A."/>
            <person name="Cheng C.K."/>
            <person name="Deng J."/>
            <person name="Dietrich F.S."/>
            <person name="Fargo D.C."/>
            <person name="Farman M.L."/>
            <person name="Gathman A.C."/>
            <person name="Goldberg J."/>
            <person name="Guigo R."/>
            <person name="Hoegger P.J."/>
            <person name="Hooker J.B."/>
            <person name="Huggins A."/>
            <person name="James T.Y."/>
            <person name="Kamada T."/>
            <person name="Kilaru S."/>
            <person name="Kodira C."/>
            <person name="Kues U."/>
            <person name="Kupfer D."/>
            <person name="Kwan H.S."/>
            <person name="Lomsadze A."/>
            <person name="Li W."/>
            <person name="Lilly W.W."/>
            <person name="Ma L.J."/>
            <person name="Mackey A.J."/>
            <person name="Manning G."/>
            <person name="Martin F."/>
            <person name="Muraguchi H."/>
            <person name="Natvig D.O."/>
            <person name="Palmerini H."/>
            <person name="Ramesh M.A."/>
            <person name="Rehmeyer C.J."/>
            <person name="Roe B.A."/>
            <person name="Shenoy N."/>
            <person name="Stanke M."/>
            <person name="Ter-Hovhannisyan V."/>
            <person name="Tunlid A."/>
            <person name="Velagapudi R."/>
            <person name="Vision T.J."/>
            <person name="Zeng Q."/>
            <person name="Zolan M.E."/>
            <person name="Pukkila P.J."/>
        </authorList>
    </citation>
    <scope>NUCLEOTIDE SEQUENCE [LARGE SCALE GENOMIC DNA]</scope>
    <source>
        <strain evidence="3">Okayama-7 / 130 / ATCC MYA-4618 / FGSC 9003</strain>
    </source>
</reference>
<keyword evidence="3" id="KW-1185">Reference proteome</keyword>
<dbReference type="InParanoid" id="A8NIL5"/>
<feature type="compositionally biased region" description="Low complexity" evidence="1">
    <location>
        <begin position="77"/>
        <end position="94"/>
    </location>
</feature>
<sequence length="236" mass="26738">MPPVDVFHSSSRSHLDHHGRPKPTKRIPYDEDDEYTLSSYGDIPRANTLFVPTLPSPVSKKTRARDERPVTPPPRNANPATAASASPLNPSPTAEFLSLPNYGTIVARLKKMREHVKAKEESVVQDRADQPDHDDARAADTMTKDQNKRPETKIRAENSNKADDSSNWLTWSLRGPEKRPEAPRSTLNDVQQLRTARPIRPALQKARSSFLRYDPGEYRGQSNMSYRSAINRMRFN</sequence>
<protein>
    <submittedName>
        <fullName evidence="2">Uncharacterized protein</fullName>
    </submittedName>
</protein>
<dbReference type="VEuPathDB" id="FungiDB:CC1G_09438"/>
<feature type="region of interest" description="Disordered" evidence="1">
    <location>
        <begin position="117"/>
        <end position="190"/>
    </location>
</feature>
<dbReference type="RefSeq" id="XP_001834024.1">
    <property type="nucleotide sequence ID" value="XM_001833972.1"/>
</dbReference>
<dbReference type="AlphaFoldDB" id="A8NIL5"/>
<gene>
    <name evidence="2" type="ORF">CC1G_09438</name>
</gene>
<dbReference type="OrthoDB" id="2959290at2759"/>
<dbReference type="GeneID" id="6010528"/>
<evidence type="ECO:0000313" key="2">
    <source>
        <dbReference type="EMBL" id="EAU87819.1"/>
    </source>
</evidence>
<dbReference type="KEGG" id="cci:CC1G_09438"/>
<dbReference type="EMBL" id="AACS02000010">
    <property type="protein sequence ID" value="EAU87819.1"/>
    <property type="molecule type" value="Genomic_DNA"/>
</dbReference>